<evidence type="ECO:0000256" key="6">
    <source>
        <dbReference type="PIRSR" id="PIRSR005091-1"/>
    </source>
</evidence>
<proteinExistence type="predicted"/>
<dbReference type="InterPro" id="IPR017850">
    <property type="entry name" value="Alkaline_phosphatase_core_sf"/>
</dbReference>
<dbReference type="RefSeq" id="WP_321535527.1">
    <property type="nucleotide sequence ID" value="NZ_JARGDL010000006.1"/>
</dbReference>
<keyword evidence="12" id="KW-1185">Reference proteome</keyword>
<accession>A0AAE3TCC3</accession>
<feature type="transmembrane region" description="Helical" evidence="9">
    <location>
        <begin position="142"/>
        <end position="160"/>
    </location>
</feature>
<keyword evidence="3 9" id="KW-0812">Transmembrane</keyword>
<evidence type="ECO:0000313" key="12">
    <source>
        <dbReference type="Proteomes" id="UP001221302"/>
    </source>
</evidence>
<dbReference type="AlphaFoldDB" id="A0AAE3TCC3"/>
<name>A0AAE3TCC3_9BACT</name>
<keyword evidence="7" id="KW-0464">Manganese</keyword>
<feature type="transmembrane region" description="Helical" evidence="9">
    <location>
        <begin position="88"/>
        <end position="108"/>
    </location>
</feature>
<dbReference type="InterPro" id="IPR000917">
    <property type="entry name" value="Sulfatase_N"/>
</dbReference>
<keyword evidence="11" id="KW-0378">Hydrolase</keyword>
<comment type="subcellular location">
    <subcellularLocation>
        <location evidence="1">Cell membrane</location>
        <topology evidence="1">Multi-pass membrane protein</topology>
    </subcellularLocation>
</comment>
<dbReference type="GO" id="GO:0046872">
    <property type="term" value="F:metal ion binding"/>
    <property type="evidence" value="ECO:0007669"/>
    <property type="project" value="UniProtKB-KW"/>
</dbReference>
<feature type="binding site" evidence="8">
    <location>
        <position position="290"/>
    </location>
    <ligand>
        <name>Mn(2+)</name>
        <dbReference type="ChEBI" id="CHEBI:29035"/>
    </ligand>
</feature>
<evidence type="ECO:0000256" key="1">
    <source>
        <dbReference type="ARBA" id="ARBA00004651"/>
    </source>
</evidence>
<feature type="active site" evidence="6">
    <location>
        <position position="330"/>
    </location>
</feature>
<feature type="transmembrane region" description="Helical" evidence="9">
    <location>
        <begin position="49"/>
        <end position="76"/>
    </location>
</feature>
<comment type="caution">
    <text evidence="11">The sequence shown here is derived from an EMBL/GenBank/DDBJ whole genome shotgun (WGS) entry which is preliminary data.</text>
</comment>
<dbReference type="Gene3D" id="3.40.720.10">
    <property type="entry name" value="Alkaline Phosphatase, subunit A"/>
    <property type="match status" value="1"/>
</dbReference>
<dbReference type="PANTHER" id="PTHR47371:SF3">
    <property type="entry name" value="PHOSPHOGLYCEROL TRANSFERASE I"/>
    <property type="match status" value="1"/>
</dbReference>
<evidence type="ECO:0000256" key="7">
    <source>
        <dbReference type="PIRSR" id="PIRSR005091-2"/>
    </source>
</evidence>
<feature type="binding site" evidence="7">
    <location>
        <position position="448"/>
    </location>
    <ligand>
        <name>substrate</name>
    </ligand>
</feature>
<dbReference type="PIRSF" id="PIRSF005091">
    <property type="entry name" value="Mmb_sulf_HI1246"/>
    <property type="match status" value="1"/>
</dbReference>
<reference evidence="11" key="1">
    <citation type="submission" date="2023-03" db="EMBL/GenBank/DDBJ databases">
        <title>Stygiobacter electus gen. nov., sp. nov., facultatively anaerobic thermotolerant bacterium of the class Ignavibacteria from a well of Yessentuki mineral water deposit.</title>
        <authorList>
            <person name="Podosokorskaya O.A."/>
            <person name="Elcheninov A.G."/>
            <person name="Petrova N.F."/>
            <person name="Zavarzina D.G."/>
            <person name="Kublanov I.V."/>
            <person name="Merkel A.Y."/>
        </authorList>
    </citation>
    <scope>NUCLEOTIDE SEQUENCE</scope>
    <source>
        <strain evidence="11">09-Me</strain>
    </source>
</reference>
<dbReference type="InterPro" id="IPR012160">
    <property type="entry name" value="LtaS-like"/>
</dbReference>
<evidence type="ECO:0000313" key="11">
    <source>
        <dbReference type="EMBL" id="MDF1611760.1"/>
    </source>
</evidence>
<keyword evidence="7" id="KW-0479">Metal-binding</keyword>
<feature type="binding site" evidence="8">
    <location>
        <position position="505"/>
    </location>
    <ligand>
        <name>Mn(2+)</name>
        <dbReference type="ChEBI" id="CHEBI:29035"/>
    </ligand>
</feature>
<organism evidence="11 12">
    <name type="scientific">Stygiobacter electus</name>
    <dbReference type="NCBI Taxonomy" id="3032292"/>
    <lineage>
        <taxon>Bacteria</taxon>
        <taxon>Pseudomonadati</taxon>
        <taxon>Ignavibacteriota</taxon>
        <taxon>Ignavibacteria</taxon>
        <taxon>Ignavibacteriales</taxon>
        <taxon>Melioribacteraceae</taxon>
        <taxon>Stygiobacter</taxon>
    </lineage>
</organism>
<keyword evidence="5 9" id="KW-0472">Membrane</keyword>
<dbReference type="Pfam" id="PF00884">
    <property type="entry name" value="Sulfatase"/>
    <property type="match status" value="1"/>
</dbReference>
<feature type="transmembrane region" description="Helical" evidence="9">
    <location>
        <begin position="180"/>
        <end position="198"/>
    </location>
</feature>
<protein>
    <submittedName>
        <fullName evidence="11">Sulfatase-like hydrolase/transferase</fullName>
    </submittedName>
</protein>
<evidence type="ECO:0000256" key="2">
    <source>
        <dbReference type="ARBA" id="ARBA00022475"/>
    </source>
</evidence>
<keyword evidence="2" id="KW-1003">Cell membrane</keyword>
<evidence type="ECO:0000256" key="5">
    <source>
        <dbReference type="ARBA" id="ARBA00023136"/>
    </source>
</evidence>
<evidence type="ECO:0000256" key="8">
    <source>
        <dbReference type="PIRSR" id="PIRSR005091-3"/>
    </source>
</evidence>
<dbReference type="PANTHER" id="PTHR47371">
    <property type="entry name" value="LIPOTEICHOIC ACID SYNTHASE"/>
    <property type="match status" value="1"/>
</dbReference>
<evidence type="ECO:0000256" key="9">
    <source>
        <dbReference type="SAM" id="Phobius"/>
    </source>
</evidence>
<dbReference type="SUPFAM" id="SSF53649">
    <property type="entry name" value="Alkaline phosphatase-like"/>
    <property type="match status" value="1"/>
</dbReference>
<feature type="transmembrane region" description="Helical" evidence="9">
    <location>
        <begin position="14"/>
        <end position="37"/>
    </location>
</feature>
<dbReference type="Proteomes" id="UP001221302">
    <property type="component" value="Unassembled WGS sequence"/>
</dbReference>
<feature type="domain" description="Sulfatase N-terminal" evidence="10">
    <location>
        <begin position="282"/>
        <end position="553"/>
    </location>
</feature>
<keyword evidence="4 9" id="KW-1133">Transmembrane helix</keyword>
<sequence>MNFEKLLHPSKEKVIILTFIVLMFIYTLLRFVFFLVNYEFFENVSSNEIITAFIIGIRFDISAILLLNIPVIIFYLLPINLDKIKYSYTIIFILFCFLNLVAITLNIADLGYYSTIQRRLTFEPFTAVEDTIRMIPALFQHYFHLIIALILSIIIFIFLFIKFFKKIGYRDSKFSYKKSILTFIILIILSVIGIRGGLQLKPIRQTNAFFNDNRPLGYLALNTTYTFFRSYFQYNLPEYNFFNKKDLLAYIQKLIYSQNEKIIDPNYVFMREKFSEHKLSKKNIVIFIMESWSAQYIGSITNGKTYTPFFDSLASNGILFTNFFASGQRSIEAVPAILASIPAVFPSSYIGSRVETNKIRGLGSILKEYGYTTSFHHGALHGSMGFDGFVPSAGFDFYFSKENFENYSVSLDDGTWGIYDEPFFIDAAKKMNGFNQPFCSVIFSLSSHDPFKIPSYRKKLFKNLNNENDYQLAISYSDFALKKFFEYAKNQSWFKNTIFIITADHTLYTARNDIFSSFNVPLLIYYPNKILNQKISKVGSHVDILPTILDLLSINTIHSSMGSSLLDNSKNGFAVTTFYPSFLIFTKTELYVDNFDKKKQYFENFRDTNPNNNIFSENLIRPKELEVMLKAYLQAVSNSVNHDLIYKELPK</sequence>
<dbReference type="Gene3D" id="3.30.1120.80">
    <property type="match status" value="1"/>
</dbReference>
<dbReference type="GO" id="GO:0016787">
    <property type="term" value="F:hydrolase activity"/>
    <property type="evidence" value="ECO:0007669"/>
    <property type="project" value="UniProtKB-KW"/>
</dbReference>
<evidence type="ECO:0000256" key="4">
    <source>
        <dbReference type="ARBA" id="ARBA00022989"/>
    </source>
</evidence>
<evidence type="ECO:0000256" key="3">
    <source>
        <dbReference type="ARBA" id="ARBA00022692"/>
    </source>
</evidence>
<dbReference type="CDD" id="cd16015">
    <property type="entry name" value="LTA_synthase"/>
    <property type="match status" value="1"/>
</dbReference>
<dbReference type="GO" id="GO:0005886">
    <property type="term" value="C:plasma membrane"/>
    <property type="evidence" value="ECO:0007669"/>
    <property type="project" value="UniProtKB-SubCell"/>
</dbReference>
<feature type="binding site" evidence="8">
    <location>
        <position position="504"/>
    </location>
    <ligand>
        <name>Mn(2+)</name>
        <dbReference type="ChEBI" id="CHEBI:29035"/>
    </ligand>
</feature>
<gene>
    <name evidence="11" type="ORF">P0M35_06335</name>
</gene>
<dbReference type="EMBL" id="JARGDL010000006">
    <property type="protein sequence ID" value="MDF1611760.1"/>
    <property type="molecule type" value="Genomic_DNA"/>
</dbReference>
<dbReference type="InterPro" id="IPR050448">
    <property type="entry name" value="OpgB/LTA_synthase_biosynth"/>
</dbReference>
<evidence type="ECO:0000259" key="10">
    <source>
        <dbReference type="Pfam" id="PF00884"/>
    </source>
</evidence>